<keyword evidence="2" id="KW-1185">Reference proteome</keyword>
<dbReference type="EMBL" id="CM042039">
    <property type="protein sequence ID" value="KAI3726443.1"/>
    <property type="molecule type" value="Genomic_DNA"/>
</dbReference>
<accession>A0ACB9BWW7</accession>
<name>A0ACB9BWW7_9ASTR</name>
<reference evidence="1 2" key="2">
    <citation type="journal article" date="2022" name="Mol. Ecol. Resour.">
        <title>The genomes of chicory, endive, great burdock and yacon provide insights into Asteraceae paleo-polyploidization history and plant inulin production.</title>
        <authorList>
            <person name="Fan W."/>
            <person name="Wang S."/>
            <person name="Wang H."/>
            <person name="Wang A."/>
            <person name="Jiang F."/>
            <person name="Liu H."/>
            <person name="Zhao H."/>
            <person name="Xu D."/>
            <person name="Zhang Y."/>
        </authorList>
    </citation>
    <scope>NUCLEOTIDE SEQUENCE [LARGE SCALE GENOMIC DNA]</scope>
    <source>
        <strain evidence="2">cv. Yunnan</strain>
        <tissue evidence="1">Leaves</tissue>
    </source>
</reference>
<gene>
    <name evidence="1" type="ORF">L1987_66240</name>
</gene>
<organism evidence="1 2">
    <name type="scientific">Smallanthus sonchifolius</name>
    <dbReference type="NCBI Taxonomy" id="185202"/>
    <lineage>
        <taxon>Eukaryota</taxon>
        <taxon>Viridiplantae</taxon>
        <taxon>Streptophyta</taxon>
        <taxon>Embryophyta</taxon>
        <taxon>Tracheophyta</taxon>
        <taxon>Spermatophyta</taxon>
        <taxon>Magnoliopsida</taxon>
        <taxon>eudicotyledons</taxon>
        <taxon>Gunneridae</taxon>
        <taxon>Pentapetalae</taxon>
        <taxon>asterids</taxon>
        <taxon>campanulids</taxon>
        <taxon>Asterales</taxon>
        <taxon>Asteraceae</taxon>
        <taxon>Asteroideae</taxon>
        <taxon>Heliantheae alliance</taxon>
        <taxon>Millerieae</taxon>
        <taxon>Smallanthus</taxon>
    </lineage>
</organism>
<dbReference type="Proteomes" id="UP001056120">
    <property type="component" value="Linkage Group LG22"/>
</dbReference>
<evidence type="ECO:0000313" key="1">
    <source>
        <dbReference type="EMBL" id="KAI3726443.1"/>
    </source>
</evidence>
<proteinExistence type="predicted"/>
<reference evidence="2" key="1">
    <citation type="journal article" date="2022" name="Mol. Ecol. Resour.">
        <title>The genomes of chicory, endive, great burdock and yacon provide insights into Asteraceae palaeo-polyploidization history and plant inulin production.</title>
        <authorList>
            <person name="Fan W."/>
            <person name="Wang S."/>
            <person name="Wang H."/>
            <person name="Wang A."/>
            <person name="Jiang F."/>
            <person name="Liu H."/>
            <person name="Zhao H."/>
            <person name="Xu D."/>
            <person name="Zhang Y."/>
        </authorList>
    </citation>
    <scope>NUCLEOTIDE SEQUENCE [LARGE SCALE GENOMIC DNA]</scope>
    <source>
        <strain evidence="2">cv. Yunnan</strain>
    </source>
</reference>
<sequence>MVEAPLGEEDNEERSRRGDRRPETNGVEGKPTPMSETTRVVGIVYPEALSKAFDDDVKNEIKLVLLKAYEYNFKTPLCHCLQRNPHRYRFPSSLQQRSNKASFINFLKVGTNIFQQFLNRKFEE</sequence>
<evidence type="ECO:0000313" key="2">
    <source>
        <dbReference type="Proteomes" id="UP001056120"/>
    </source>
</evidence>
<protein>
    <submittedName>
        <fullName evidence="1">Uncharacterized protein</fullName>
    </submittedName>
</protein>
<comment type="caution">
    <text evidence="1">The sequence shown here is derived from an EMBL/GenBank/DDBJ whole genome shotgun (WGS) entry which is preliminary data.</text>
</comment>